<dbReference type="SUPFAM" id="SSF46955">
    <property type="entry name" value="Putative DNA-binding domain"/>
    <property type="match status" value="1"/>
</dbReference>
<organism evidence="2 3">
    <name type="scientific">Leptospira ainlahdjerensis</name>
    <dbReference type="NCBI Taxonomy" id="2810033"/>
    <lineage>
        <taxon>Bacteria</taxon>
        <taxon>Pseudomonadati</taxon>
        <taxon>Spirochaetota</taxon>
        <taxon>Spirochaetia</taxon>
        <taxon>Leptospirales</taxon>
        <taxon>Leptospiraceae</taxon>
        <taxon>Leptospira</taxon>
    </lineage>
</organism>
<feature type="region of interest" description="Disordered" evidence="1">
    <location>
        <begin position="1"/>
        <end position="20"/>
    </location>
</feature>
<evidence type="ECO:0000313" key="2">
    <source>
        <dbReference type="EMBL" id="MBM9576950.1"/>
    </source>
</evidence>
<proteinExistence type="predicted"/>
<evidence type="ECO:0000256" key="1">
    <source>
        <dbReference type="SAM" id="MobiDB-lite"/>
    </source>
</evidence>
<feature type="compositionally biased region" description="Basic and acidic residues" evidence="1">
    <location>
        <begin position="1"/>
        <end position="18"/>
    </location>
</feature>
<dbReference type="InterPro" id="IPR009061">
    <property type="entry name" value="DNA-bd_dom_put_sf"/>
</dbReference>
<keyword evidence="2" id="KW-0238">DNA-binding</keyword>
<name>A0ABS2UDF1_9LEPT</name>
<evidence type="ECO:0000313" key="3">
    <source>
        <dbReference type="Proteomes" id="UP000724686"/>
    </source>
</evidence>
<protein>
    <submittedName>
        <fullName evidence="2">DNA-binding protein</fullName>
    </submittedName>
</protein>
<dbReference type="EMBL" id="JAFFPU010000029">
    <property type="protein sequence ID" value="MBM9576950.1"/>
    <property type="molecule type" value="Genomic_DNA"/>
</dbReference>
<dbReference type="Proteomes" id="UP000724686">
    <property type="component" value="Unassembled WGS sequence"/>
</dbReference>
<keyword evidence="3" id="KW-1185">Reference proteome</keyword>
<comment type="caution">
    <text evidence="2">The sequence shown here is derived from an EMBL/GenBank/DDBJ whole genome shotgun (WGS) entry which is preliminary data.</text>
</comment>
<feature type="region of interest" description="Disordered" evidence="1">
    <location>
        <begin position="42"/>
        <end position="63"/>
    </location>
</feature>
<sequence>MLQKRNNKDQKNLSETKTRTIAGYAQDGSLYKTTLNQDLRSGRVLKGLPSDPAVPKDPKDTMTPKEVAALLKRTIRRVGDYRREGLLGKFWRLRDGSVLYSRIGVEEFFRNHFVEIEEDV</sequence>
<accession>A0ABS2UDF1</accession>
<dbReference type="GO" id="GO:0003677">
    <property type="term" value="F:DNA binding"/>
    <property type="evidence" value="ECO:0007669"/>
    <property type="project" value="UniProtKB-KW"/>
</dbReference>
<reference evidence="2 3" key="1">
    <citation type="submission" date="2021-02" db="EMBL/GenBank/DDBJ databases">
        <title>Leptospira ainlahdjerensis sp. nov., Leptospira ainazelensis sp. nov., Leptospira abararensis sp. nov. and Leptospira chreensis sp. nov., four new species isolated from water sources in Algeria.</title>
        <authorList>
            <person name="Amara Korba A."/>
            <person name="Kainiu M."/>
            <person name="Vincent A.T."/>
            <person name="Mariet J.-F."/>
            <person name="Veyrier F.J."/>
            <person name="Goarant C."/>
            <person name="Picardeau M."/>
        </authorList>
    </citation>
    <scope>NUCLEOTIDE SEQUENCE [LARGE SCALE GENOMIC DNA]</scope>
    <source>
        <strain evidence="2 3">201903070</strain>
    </source>
</reference>
<feature type="compositionally biased region" description="Basic and acidic residues" evidence="1">
    <location>
        <begin position="54"/>
        <end position="63"/>
    </location>
</feature>
<dbReference type="RefSeq" id="WP_205279098.1">
    <property type="nucleotide sequence ID" value="NZ_JAFFPU010000029.1"/>
</dbReference>
<gene>
    <name evidence="2" type="ORF">JWG45_07265</name>
</gene>